<proteinExistence type="predicted"/>
<organism evidence="14 15">
    <name type="scientific">Saccharolobus caldissimus</name>
    <dbReference type="NCBI Taxonomy" id="1702097"/>
    <lineage>
        <taxon>Archaea</taxon>
        <taxon>Thermoproteota</taxon>
        <taxon>Thermoprotei</taxon>
        <taxon>Sulfolobales</taxon>
        <taxon>Sulfolobaceae</taxon>
        <taxon>Saccharolobus</taxon>
    </lineage>
</organism>
<evidence type="ECO:0000256" key="10">
    <source>
        <dbReference type="ARBA" id="ARBA00023125"/>
    </source>
</evidence>
<evidence type="ECO:0000256" key="2">
    <source>
        <dbReference type="ARBA" id="ARBA00022723"/>
    </source>
</evidence>
<evidence type="ECO:0000256" key="7">
    <source>
        <dbReference type="ARBA" id="ARBA00022840"/>
    </source>
</evidence>
<protein>
    <submittedName>
        <fullName evidence="14">DEAD/DEAH box helicase</fullName>
    </submittedName>
</protein>
<evidence type="ECO:0000256" key="4">
    <source>
        <dbReference type="ARBA" id="ARBA00022763"/>
    </source>
</evidence>
<keyword evidence="15" id="KW-1185">Reference proteome</keyword>
<keyword evidence="5" id="KW-0378">Hydrolase</keyword>
<dbReference type="FunFam" id="3.40.50.300:FF:001813">
    <property type="entry name" value="ATP-dependent DNA helicase"/>
    <property type="match status" value="1"/>
</dbReference>
<keyword evidence="6 14" id="KW-0347">Helicase</keyword>
<dbReference type="GO" id="GO:0046872">
    <property type="term" value="F:metal ion binding"/>
    <property type="evidence" value="ECO:0007669"/>
    <property type="project" value="UniProtKB-KW"/>
</dbReference>
<keyword evidence="3" id="KW-0547">Nucleotide-binding</keyword>
<evidence type="ECO:0000256" key="11">
    <source>
        <dbReference type="ARBA" id="ARBA00023204"/>
    </source>
</evidence>
<dbReference type="GO" id="GO:0016818">
    <property type="term" value="F:hydrolase activity, acting on acid anhydrides, in phosphorus-containing anhydrides"/>
    <property type="evidence" value="ECO:0007669"/>
    <property type="project" value="InterPro"/>
</dbReference>
<feature type="domain" description="Helicase ATP-binding" evidence="13">
    <location>
        <begin position="1"/>
        <end position="224"/>
    </location>
</feature>
<dbReference type="PANTHER" id="PTHR11472">
    <property type="entry name" value="DNA REPAIR DEAD HELICASE RAD3/XP-D SUBFAMILY MEMBER"/>
    <property type="match status" value="1"/>
</dbReference>
<keyword evidence="2" id="KW-0479">Metal-binding</keyword>
<reference evidence="14 15" key="1">
    <citation type="journal article" date="2022" name="Microbiol. Resour. Announc.">
        <title>Complete Genome Sequence of the Hyperthermophilic and Acidophilic Archaeon Saccharolobus caldissimus Strain HS-3T.</title>
        <authorList>
            <person name="Sakai H.D."/>
            <person name="Kurosawa N."/>
        </authorList>
    </citation>
    <scope>NUCLEOTIDE SEQUENCE [LARGE SCALE GENOMIC DNA]</scope>
    <source>
        <strain evidence="14 15">JCM32116</strain>
    </source>
</reference>
<evidence type="ECO:0000256" key="12">
    <source>
        <dbReference type="ARBA" id="ARBA00023235"/>
    </source>
</evidence>
<dbReference type="SMART" id="SM00488">
    <property type="entry name" value="DEXDc2"/>
    <property type="match status" value="1"/>
</dbReference>
<evidence type="ECO:0000256" key="6">
    <source>
        <dbReference type="ARBA" id="ARBA00022806"/>
    </source>
</evidence>
<dbReference type="GeneID" id="68864948"/>
<dbReference type="PROSITE" id="PS51193">
    <property type="entry name" value="HELICASE_ATP_BIND_2"/>
    <property type="match status" value="1"/>
</dbReference>
<dbReference type="Pfam" id="PF06733">
    <property type="entry name" value="DEAD_2"/>
    <property type="match status" value="1"/>
</dbReference>
<dbReference type="InterPro" id="IPR045028">
    <property type="entry name" value="DinG/Rad3-like"/>
</dbReference>
<gene>
    <name evidence="14" type="ORF">SACC_02240</name>
</gene>
<dbReference type="PANTHER" id="PTHR11472:SF34">
    <property type="entry name" value="REGULATOR OF TELOMERE ELONGATION HELICASE 1"/>
    <property type="match status" value="1"/>
</dbReference>
<keyword evidence="8" id="KW-0408">Iron</keyword>
<evidence type="ECO:0000256" key="8">
    <source>
        <dbReference type="ARBA" id="ARBA00023004"/>
    </source>
</evidence>
<dbReference type="GO" id="GO:0003677">
    <property type="term" value="F:DNA binding"/>
    <property type="evidence" value="ECO:0007669"/>
    <property type="project" value="UniProtKB-KW"/>
</dbReference>
<accession>A0AAQ4CN26</accession>
<dbReference type="AlphaFoldDB" id="A0AAQ4CN26"/>
<evidence type="ECO:0000313" key="15">
    <source>
        <dbReference type="Proteomes" id="UP001319921"/>
    </source>
</evidence>
<dbReference type="Proteomes" id="UP001319921">
    <property type="component" value="Chromosome"/>
</dbReference>
<dbReference type="SUPFAM" id="SSF52540">
    <property type="entry name" value="P-loop containing nucleoside triphosphate hydrolases"/>
    <property type="match status" value="1"/>
</dbReference>
<sequence>MKLREWQQQIADIVVKLLKDNFLVALQAPTGSGKTLFALYTSFKVKDKVIFVVRTHNEFFPIYRELATYFKDKKYSFLVGKSSACVYSNGDVDSQDIYCGGCDLFNGVNIEIRDPPVSALNRLKKEGKSLGYCPYYSLLESIRNSHVILLTYPYLFIPWLRETLDINWEEYVIVVDEAHNIENISNLEERRLSKRTLELAISQAKSKEAIDIMEKIKNKIGKISSSDEKYILINNITEISPSEEEMEILLHEYEEIRKEMIRNKNISRNYIGSIIRFFEILNDERVKIFSYSNSLVAKYIISSDFINILNDERLTFMLMSGTMQPLDYLRDVIGIKRKLVYIDVEKITKNKISGSYECLISIDVTSAYSLRSERMAARYASYLLKIFYNSKSHILAIFPSYEFMRFISKFLNIKYLMENSDTDIEEVMEKAKKEEKLLIMGIARGKLSEGIEIVNNGSSMISDVVIVGVPYPPIDDYLKIRVEEISKRIKKDLSDDLIRIQALIAVKQSIGRAIRGPNDKATVWLLDKRFDSLWWKKELNCLNARKIKL</sequence>
<dbReference type="GO" id="GO:0006281">
    <property type="term" value="P:DNA repair"/>
    <property type="evidence" value="ECO:0007669"/>
    <property type="project" value="UniProtKB-KW"/>
</dbReference>
<evidence type="ECO:0000256" key="3">
    <source>
        <dbReference type="ARBA" id="ARBA00022741"/>
    </source>
</evidence>
<dbReference type="SMART" id="SM00491">
    <property type="entry name" value="HELICc2"/>
    <property type="match status" value="1"/>
</dbReference>
<dbReference type="RefSeq" id="WP_229571225.1">
    <property type="nucleotide sequence ID" value="NZ_AP025226.1"/>
</dbReference>
<dbReference type="EMBL" id="AP025226">
    <property type="protein sequence ID" value="BDB97207.1"/>
    <property type="molecule type" value="Genomic_DNA"/>
</dbReference>
<keyword evidence="7" id="KW-0067">ATP-binding</keyword>
<evidence type="ECO:0000256" key="9">
    <source>
        <dbReference type="ARBA" id="ARBA00023014"/>
    </source>
</evidence>
<dbReference type="KEGG" id="scas:SACC_02240"/>
<dbReference type="GO" id="GO:0003678">
    <property type="term" value="F:DNA helicase activity"/>
    <property type="evidence" value="ECO:0007669"/>
    <property type="project" value="InterPro"/>
</dbReference>
<evidence type="ECO:0000313" key="14">
    <source>
        <dbReference type="EMBL" id="BDB97207.1"/>
    </source>
</evidence>
<keyword evidence="11" id="KW-0234">DNA repair</keyword>
<keyword evidence="12" id="KW-0413">Isomerase</keyword>
<dbReference type="InterPro" id="IPR006555">
    <property type="entry name" value="ATP-dep_Helicase_C"/>
</dbReference>
<evidence type="ECO:0000259" key="13">
    <source>
        <dbReference type="PROSITE" id="PS51193"/>
    </source>
</evidence>
<keyword evidence="1" id="KW-0004">4Fe-4S</keyword>
<evidence type="ECO:0000256" key="5">
    <source>
        <dbReference type="ARBA" id="ARBA00022801"/>
    </source>
</evidence>
<dbReference type="InterPro" id="IPR010614">
    <property type="entry name" value="RAD3-like_helicase_DEAD"/>
</dbReference>
<dbReference type="InterPro" id="IPR027417">
    <property type="entry name" value="P-loop_NTPase"/>
</dbReference>
<keyword evidence="4" id="KW-0227">DNA damage</keyword>
<dbReference type="Gene3D" id="1.10.275.30">
    <property type="match status" value="1"/>
</dbReference>
<keyword evidence="10" id="KW-0238">DNA-binding</keyword>
<dbReference type="GO" id="GO:0005524">
    <property type="term" value="F:ATP binding"/>
    <property type="evidence" value="ECO:0007669"/>
    <property type="project" value="UniProtKB-KW"/>
</dbReference>
<name>A0AAQ4CN26_9CREN</name>
<dbReference type="FunFam" id="3.40.50.300:FF:002255">
    <property type="entry name" value="ATP-dependent DNA helicase"/>
    <property type="match status" value="1"/>
</dbReference>
<dbReference type="Pfam" id="PF13307">
    <property type="entry name" value="Helicase_C_2"/>
    <property type="match status" value="1"/>
</dbReference>
<dbReference type="InterPro" id="IPR014013">
    <property type="entry name" value="Helic_SF1/SF2_ATP-bd_DinG/Rad3"/>
</dbReference>
<dbReference type="Gene3D" id="3.40.50.300">
    <property type="entry name" value="P-loop containing nucleotide triphosphate hydrolases"/>
    <property type="match status" value="2"/>
</dbReference>
<evidence type="ECO:0000256" key="1">
    <source>
        <dbReference type="ARBA" id="ARBA00022485"/>
    </source>
</evidence>
<dbReference type="InterPro" id="IPR006554">
    <property type="entry name" value="Helicase-like_DEXD_c2"/>
</dbReference>
<keyword evidence="9" id="KW-0411">Iron-sulfur</keyword>
<dbReference type="GO" id="GO:0051539">
    <property type="term" value="F:4 iron, 4 sulfur cluster binding"/>
    <property type="evidence" value="ECO:0007669"/>
    <property type="project" value="UniProtKB-KW"/>
</dbReference>